<keyword evidence="3" id="KW-0328">Glycosyltransferase</keyword>
<comment type="caution">
    <text evidence="10">The sequence shown here is derived from an EMBL/GenBank/DDBJ whole genome shotgun (WGS) entry which is preliminary data.</text>
</comment>
<evidence type="ECO:0000256" key="5">
    <source>
        <dbReference type="ARBA" id="ARBA00022692"/>
    </source>
</evidence>
<feature type="transmembrane region" description="Helical" evidence="8">
    <location>
        <begin position="110"/>
        <end position="128"/>
    </location>
</feature>
<keyword evidence="5 8" id="KW-0812">Transmembrane</keyword>
<evidence type="ECO:0000256" key="4">
    <source>
        <dbReference type="ARBA" id="ARBA00022679"/>
    </source>
</evidence>
<comment type="subcellular location">
    <subcellularLocation>
        <location evidence="1">Cell membrane</location>
        <topology evidence="1">Multi-pass membrane protein</topology>
    </subcellularLocation>
</comment>
<dbReference type="GO" id="GO:0009103">
    <property type="term" value="P:lipopolysaccharide biosynthetic process"/>
    <property type="evidence" value="ECO:0007669"/>
    <property type="project" value="UniProtKB-ARBA"/>
</dbReference>
<feature type="transmembrane region" description="Helical" evidence="8">
    <location>
        <begin position="337"/>
        <end position="359"/>
    </location>
</feature>
<dbReference type="GO" id="GO:0005886">
    <property type="term" value="C:plasma membrane"/>
    <property type="evidence" value="ECO:0007669"/>
    <property type="project" value="UniProtKB-SubCell"/>
</dbReference>
<evidence type="ECO:0000313" key="10">
    <source>
        <dbReference type="EMBL" id="OGC46153.1"/>
    </source>
</evidence>
<accession>A0A1F4UPM5</accession>
<protein>
    <recommendedName>
        <fullName evidence="9">Glycosyltransferase RgtA/B/C/D-like domain-containing protein</fullName>
    </recommendedName>
</protein>
<feature type="transmembrane region" description="Helical" evidence="8">
    <location>
        <begin position="308"/>
        <end position="330"/>
    </location>
</feature>
<feature type="transmembrane region" description="Helical" evidence="8">
    <location>
        <begin position="255"/>
        <end position="276"/>
    </location>
</feature>
<dbReference type="EMBL" id="MEUV01000012">
    <property type="protein sequence ID" value="OGC46153.1"/>
    <property type="molecule type" value="Genomic_DNA"/>
</dbReference>
<proteinExistence type="predicted"/>
<keyword evidence="4" id="KW-0808">Transferase</keyword>
<evidence type="ECO:0000256" key="8">
    <source>
        <dbReference type="SAM" id="Phobius"/>
    </source>
</evidence>
<keyword evidence="6 8" id="KW-1133">Transmembrane helix</keyword>
<gene>
    <name evidence="10" type="ORF">A2V49_01840</name>
</gene>
<feature type="domain" description="Glycosyltransferase RgtA/B/C/D-like" evidence="9">
    <location>
        <begin position="61"/>
        <end position="217"/>
    </location>
</feature>
<dbReference type="Proteomes" id="UP000178615">
    <property type="component" value="Unassembled WGS sequence"/>
</dbReference>
<dbReference type="InterPro" id="IPR038731">
    <property type="entry name" value="RgtA/B/C-like"/>
</dbReference>
<reference evidence="10 11" key="1">
    <citation type="journal article" date="2016" name="Nat. Commun.">
        <title>Thousands of microbial genomes shed light on interconnected biogeochemical processes in an aquifer system.</title>
        <authorList>
            <person name="Anantharaman K."/>
            <person name="Brown C.T."/>
            <person name="Hug L.A."/>
            <person name="Sharon I."/>
            <person name="Castelle C.J."/>
            <person name="Probst A.J."/>
            <person name="Thomas B.C."/>
            <person name="Singh A."/>
            <person name="Wilkins M.J."/>
            <person name="Karaoz U."/>
            <person name="Brodie E.L."/>
            <person name="Williams K.H."/>
            <person name="Hubbard S.S."/>
            <person name="Banfield J.F."/>
        </authorList>
    </citation>
    <scope>NUCLEOTIDE SEQUENCE [LARGE SCALE GENOMIC DNA]</scope>
</reference>
<dbReference type="PANTHER" id="PTHR33908:SF11">
    <property type="entry name" value="MEMBRANE PROTEIN"/>
    <property type="match status" value="1"/>
</dbReference>
<keyword evidence="7 8" id="KW-0472">Membrane</keyword>
<evidence type="ECO:0000256" key="1">
    <source>
        <dbReference type="ARBA" id="ARBA00004651"/>
    </source>
</evidence>
<dbReference type="AlphaFoldDB" id="A0A1F4UPM5"/>
<feature type="transmembrane region" description="Helical" evidence="8">
    <location>
        <begin position="285"/>
        <end position="302"/>
    </location>
</feature>
<evidence type="ECO:0000256" key="6">
    <source>
        <dbReference type="ARBA" id="ARBA00022989"/>
    </source>
</evidence>
<feature type="transmembrane region" description="Helical" evidence="8">
    <location>
        <begin position="134"/>
        <end position="153"/>
    </location>
</feature>
<evidence type="ECO:0000259" key="9">
    <source>
        <dbReference type="Pfam" id="PF13231"/>
    </source>
</evidence>
<keyword evidence="2" id="KW-1003">Cell membrane</keyword>
<feature type="transmembrane region" description="Helical" evidence="8">
    <location>
        <begin position="82"/>
        <end position="103"/>
    </location>
</feature>
<organism evidence="10 11">
    <name type="scientific">candidate division WWE3 bacterium RBG_19FT_COMBO_34_6</name>
    <dbReference type="NCBI Taxonomy" id="1802612"/>
    <lineage>
        <taxon>Bacteria</taxon>
        <taxon>Katanobacteria</taxon>
    </lineage>
</organism>
<dbReference type="Pfam" id="PF13231">
    <property type="entry name" value="PMT_2"/>
    <property type="match status" value="1"/>
</dbReference>
<dbReference type="GO" id="GO:0016763">
    <property type="term" value="F:pentosyltransferase activity"/>
    <property type="evidence" value="ECO:0007669"/>
    <property type="project" value="TreeGrafter"/>
</dbReference>
<dbReference type="PANTHER" id="PTHR33908">
    <property type="entry name" value="MANNOSYLTRANSFERASE YKCB-RELATED"/>
    <property type="match status" value="1"/>
</dbReference>
<evidence type="ECO:0000256" key="7">
    <source>
        <dbReference type="ARBA" id="ARBA00023136"/>
    </source>
</evidence>
<sequence>MSIVNIIFKNRYKLLLFFILTLSFILRFYNLGYSHFYGDETKVFYIDKTISASNFFLDQRKGPVQFFVSWLTEKAIGGFDEFYSRIPFALIGWVSIIIFYLVIKKLFNEKIALISTFLYAFNGFYIAFSRTVQYQSFLLLFGFLAIWFALSFLDGKNSKFMAISSAFILALAHLTHYDAIFFDIAIMLILIKKISYAKRNIKEIIKYYFLPFFIVISLFYIPYLIKGFYYSNTYNYVAKRLTGSEYAQNASWYTFWAYNPNILWAFLLVFVLPFFFKKTTWSRKLLLIWFLIPFIIFDYIILNPGTHIHNYVIPMIIIVSLGIYDVYLLIKTKIYRLIYLKFISIIFILIIFTDFYTFVPGINNGYPWKDSRAGLWNISKINKRFHLFLYGFPYQRGWDQIRDYVREKGGFRYIYTNDNEILAKYYLNGIAYSPPGSNYLPQYYIHIENSQEFFDKNPDFINNLNINYTLEKEFFVNGEKTAGIYKLIKK</sequence>
<feature type="transmembrane region" description="Helical" evidence="8">
    <location>
        <begin position="12"/>
        <end position="29"/>
    </location>
</feature>
<feature type="transmembrane region" description="Helical" evidence="8">
    <location>
        <begin position="208"/>
        <end position="225"/>
    </location>
</feature>
<evidence type="ECO:0000256" key="3">
    <source>
        <dbReference type="ARBA" id="ARBA00022676"/>
    </source>
</evidence>
<evidence type="ECO:0000256" key="2">
    <source>
        <dbReference type="ARBA" id="ARBA00022475"/>
    </source>
</evidence>
<dbReference type="InterPro" id="IPR050297">
    <property type="entry name" value="LipidA_mod_glycosyltrf_83"/>
</dbReference>
<name>A0A1F4UPM5_UNCKA</name>
<evidence type="ECO:0000313" key="11">
    <source>
        <dbReference type="Proteomes" id="UP000178615"/>
    </source>
</evidence>